<keyword evidence="2" id="KW-0813">Transport</keyword>
<dbReference type="Proteomes" id="UP000694865">
    <property type="component" value="Unplaced"/>
</dbReference>
<protein>
    <submittedName>
        <fullName evidence="8">Neuroblastoma-amplified sequence-like</fullName>
    </submittedName>
</protein>
<proteinExistence type="predicted"/>
<keyword evidence="7" id="KW-1185">Reference proteome</keyword>
<feature type="domain" description="Sec39" evidence="5">
    <location>
        <begin position="261"/>
        <end position="538"/>
    </location>
</feature>
<evidence type="ECO:0000256" key="4">
    <source>
        <dbReference type="ARBA" id="ARBA00022927"/>
    </source>
</evidence>
<evidence type="ECO:0000256" key="3">
    <source>
        <dbReference type="ARBA" id="ARBA00022824"/>
    </source>
</evidence>
<gene>
    <name evidence="8" type="primary">LOC102802894</name>
</gene>
<dbReference type="InterPro" id="IPR013244">
    <property type="entry name" value="Sec39_domain"/>
</dbReference>
<dbReference type="Pfam" id="PF08314">
    <property type="entry name" value="Sec39"/>
    <property type="match status" value="1"/>
</dbReference>
<dbReference type="GeneID" id="102802894"/>
<reference evidence="8" key="1">
    <citation type="submission" date="2025-08" db="UniProtKB">
        <authorList>
            <consortium name="RefSeq"/>
        </authorList>
    </citation>
    <scope>IDENTIFICATION</scope>
    <source>
        <tissue evidence="8">Testes</tissue>
    </source>
</reference>
<evidence type="ECO:0000313" key="7">
    <source>
        <dbReference type="Proteomes" id="UP000694865"/>
    </source>
</evidence>
<evidence type="ECO:0000256" key="1">
    <source>
        <dbReference type="ARBA" id="ARBA00004240"/>
    </source>
</evidence>
<dbReference type="PANTHER" id="PTHR15922">
    <property type="entry name" value="NEUROBLASTOMA-AMPLIFIED SEQUENCE"/>
    <property type="match status" value="1"/>
</dbReference>
<feature type="domain" description="Neuroblastoma-amplified sequence N-terminal" evidence="6">
    <location>
        <begin position="87"/>
        <end position="251"/>
    </location>
</feature>
<dbReference type="InterPro" id="IPR029145">
    <property type="entry name" value="NBAS_N"/>
</dbReference>
<evidence type="ECO:0000259" key="5">
    <source>
        <dbReference type="Pfam" id="PF08314"/>
    </source>
</evidence>
<organism evidence="7 8">
    <name type="scientific">Saccoglossus kowalevskii</name>
    <name type="common">Acorn worm</name>
    <dbReference type="NCBI Taxonomy" id="10224"/>
    <lineage>
        <taxon>Eukaryota</taxon>
        <taxon>Metazoa</taxon>
        <taxon>Hemichordata</taxon>
        <taxon>Enteropneusta</taxon>
        <taxon>Harrimaniidae</taxon>
        <taxon>Saccoglossus</taxon>
    </lineage>
</organism>
<evidence type="ECO:0000256" key="2">
    <source>
        <dbReference type="ARBA" id="ARBA00022448"/>
    </source>
</evidence>
<dbReference type="RefSeq" id="XP_006817164.1">
    <property type="nucleotide sequence ID" value="XM_006817101.1"/>
</dbReference>
<evidence type="ECO:0000259" key="6">
    <source>
        <dbReference type="Pfam" id="PF15492"/>
    </source>
</evidence>
<name>A0ABM0MAX3_SACKO</name>
<keyword evidence="4" id="KW-0653">Protein transport</keyword>
<keyword evidence="3" id="KW-0256">Endoplasmic reticulum</keyword>
<accession>A0ABM0MAX3</accession>
<dbReference type="Pfam" id="PF15492">
    <property type="entry name" value="Nbas_N"/>
    <property type="match status" value="1"/>
</dbReference>
<evidence type="ECO:0000313" key="8">
    <source>
        <dbReference type="RefSeq" id="XP_006817164.1"/>
    </source>
</evidence>
<comment type="subcellular location">
    <subcellularLocation>
        <location evidence="1">Endoplasmic reticulum</location>
    </subcellularLocation>
</comment>
<sequence>MASCADDSEEENILYDVLVHEEWPQESELLVKAIKERPRGSVVGRFASVAERSLWTFVRSVGYPLRSTTSCTLPNGLVQLVNNQINWQIAVSSDSRLIAILQDTCIEIRSHRDEYASIVGKCTVSVCKDPYPQWRKVTWNRDSTMIGFSDSSGNVQVFDVVGSLLCTIPKDETYMHTVPLDINVPIDLSCAIASLIFVEYKPNQQCLNLEQKELCRSRTKLLTYLDRLSTYEVILGGPSAAEEHFDHSFFRKFRSQNIVETAVEYSQDGDWRALDAIFTYHGRYTSLHRLAILGNFPETMSPFEYRDLLPEGGLLEDNTNVLNWEYPSRNKDWCEEDFCTSQINPHPEDYGAFLYEENPHLDKYRTTNPSDKLLTEWYKFRACEIEQFSRQVDNALELINLGIERNISDLNDLHTDLVTMETLVYECGTEPAITFEEFRELSDIEKLQMLMAKPTKDMYIKNVRQWLVPFLQRCDRKKQGSAQTLLRLYLVSMAKDDLTFPVMIFENSRPDKPDAIIRDVQQVFSIAIDCIYNCERDDQLNLAWTLFQSLPQKGYGLLCSGRLENIKLAGDLMDRGMDELDGAGSSRLMMLNEIKVPYDRSVELVLNAAMEYFNSSSNLTDPCMELAKACLHLIADVPATIRAELDLIEALQLLSNYDLLQLAMLLRVSGDDIDDRNGRVLVLIAMAALQAHDYRVAHDTCSDLMSQYYHPAWRVCKQLGECEEFKDLTARRCLLSYAVTYCDDDVIESLMNSRSLLETQMDINYSKFATVQPIEDTVKFLSHALLRTGKCEETRTSGELVQPATQVLLELAKDCVFEDMSLLLGYLLALPESLDAEHILEKLPRTAVCLQFAAYYYALQIYTALNPYQGSKVNDLYLQSPNEVIDVVISHVTSQATPDWSDSVTLLIPKLQLYVELLADFMQAEMLQNLGRGVDVARFTQDNEYKHETIVGLAMSEEVDAFEISVSLAKRYNLSIWEVYMTHLEYLFSDSGLTTKEIEKRCKDLDILPTLVENSSDFCQRCKTYIYTSIEGENHNRLLFYYTLIGQCDDSDITDIIKPDTHIKLLKKLKPSMPGLDYKSLFDVEKDPFEVIKPVLQGSNVHVIAKLANKIPDQLRGGFLVPSSMFCLYVNKLFWEGEQSAKKVPQSTADWLHRYEACGEYLQRLIPSDLILFFDGITFTEEAFVKLTVDCRVDIIKRALKYVKQQSGKKKQTTETEANYESVIQYLRQSQRHLDTFNSAFIKDLMNSQDVPKTYFPNLVYNTAILLDYIQSQPI</sequence>
<dbReference type="PANTHER" id="PTHR15922:SF2">
    <property type="entry name" value="NBAS SUBUNIT OF NRZ TETHERING COMPLEX"/>
    <property type="match status" value="1"/>
</dbReference>